<evidence type="ECO:0000313" key="1">
    <source>
        <dbReference type="EMBL" id="KAI0046178.1"/>
    </source>
</evidence>
<organism evidence="1 2">
    <name type="scientific">Auriscalpium vulgare</name>
    <dbReference type="NCBI Taxonomy" id="40419"/>
    <lineage>
        <taxon>Eukaryota</taxon>
        <taxon>Fungi</taxon>
        <taxon>Dikarya</taxon>
        <taxon>Basidiomycota</taxon>
        <taxon>Agaricomycotina</taxon>
        <taxon>Agaricomycetes</taxon>
        <taxon>Russulales</taxon>
        <taxon>Auriscalpiaceae</taxon>
        <taxon>Auriscalpium</taxon>
    </lineage>
</organism>
<name>A0ACB8RRP5_9AGAM</name>
<protein>
    <submittedName>
        <fullName evidence="1">Uncharacterized protein</fullName>
    </submittedName>
</protein>
<dbReference type="Proteomes" id="UP000814033">
    <property type="component" value="Unassembled WGS sequence"/>
</dbReference>
<reference evidence="1" key="1">
    <citation type="submission" date="2021-02" db="EMBL/GenBank/DDBJ databases">
        <authorList>
            <consortium name="DOE Joint Genome Institute"/>
            <person name="Ahrendt S."/>
            <person name="Looney B.P."/>
            <person name="Miyauchi S."/>
            <person name="Morin E."/>
            <person name="Drula E."/>
            <person name="Courty P.E."/>
            <person name="Chicoki N."/>
            <person name="Fauchery L."/>
            <person name="Kohler A."/>
            <person name="Kuo A."/>
            <person name="Labutti K."/>
            <person name="Pangilinan J."/>
            <person name="Lipzen A."/>
            <person name="Riley R."/>
            <person name="Andreopoulos W."/>
            <person name="He G."/>
            <person name="Johnson J."/>
            <person name="Barry K.W."/>
            <person name="Grigoriev I.V."/>
            <person name="Nagy L."/>
            <person name="Hibbett D."/>
            <person name="Henrissat B."/>
            <person name="Matheny P.B."/>
            <person name="Labbe J."/>
            <person name="Martin F."/>
        </authorList>
    </citation>
    <scope>NUCLEOTIDE SEQUENCE</scope>
    <source>
        <strain evidence="1">FP105234-sp</strain>
    </source>
</reference>
<dbReference type="EMBL" id="MU275932">
    <property type="protein sequence ID" value="KAI0046178.1"/>
    <property type="molecule type" value="Genomic_DNA"/>
</dbReference>
<proteinExistence type="predicted"/>
<reference evidence="1" key="2">
    <citation type="journal article" date="2022" name="New Phytol.">
        <title>Evolutionary transition to the ectomycorrhizal habit in the genomes of a hyperdiverse lineage of mushroom-forming fungi.</title>
        <authorList>
            <person name="Looney B."/>
            <person name="Miyauchi S."/>
            <person name="Morin E."/>
            <person name="Drula E."/>
            <person name="Courty P.E."/>
            <person name="Kohler A."/>
            <person name="Kuo A."/>
            <person name="LaButti K."/>
            <person name="Pangilinan J."/>
            <person name="Lipzen A."/>
            <person name="Riley R."/>
            <person name="Andreopoulos W."/>
            <person name="He G."/>
            <person name="Johnson J."/>
            <person name="Nolan M."/>
            <person name="Tritt A."/>
            <person name="Barry K.W."/>
            <person name="Grigoriev I.V."/>
            <person name="Nagy L.G."/>
            <person name="Hibbett D."/>
            <person name="Henrissat B."/>
            <person name="Matheny P.B."/>
            <person name="Labbe J."/>
            <person name="Martin F.M."/>
        </authorList>
    </citation>
    <scope>NUCLEOTIDE SEQUENCE</scope>
    <source>
        <strain evidence="1">FP105234-sp</strain>
    </source>
</reference>
<accession>A0ACB8RRP5</accession>
<gene>
    <name evidence="1" type="ORF">FA95DRAFT_1560361</name>
</gene>
<sequence>MSWERREGQRLQGEQATCFCEYWTARDCGTRGNGRPAPVQARACTFPAYIQPPRKLDALSSTARRSDSTTVL</sequence>
<keyword evidence="2" id="KW-1185">Reference proteome</keyword>
<evidence type="ECO:0000313" key="2">
    <source>
        <dbReference type="Proteomes" id="UP000814033"/>
    </source>
</evidence>
<comment type="caution">
    <text evidence="1">The sequence shown here is derived from an EMBL/GenBank/DDBJ whole genome shotgun (WGS) entry which is preliminary data.</text>
</comment>